<dbReference type="InterPro" id="IPR012340">
    <property type="entry name" value="NA-bd_OB-fold"/>
</dbReference>
<evidence type="ECO:0000313" key="7">
    <source>
        <dbReference type="Proteomes" id="UP000239480"/>
    </source>
</evidence>
<evidence type="ECO:0000256" key="1">
    <source>
        <dbReference type="ARBA" id="ARBA00005417"/>
    </source>
</evidence>
<comment type="similarity">
    <text evidence="1">Belongs to the ABC transporter superfamily.</text>
</comment>
<dbReference type="GO" id="GO:0005524">
    <property type="term" value="F:ATP binding"/>
    <property type="evidence" value="ECO:0007669"/>
    <property type="project" value="UniProtKB-KW"/>
</dbReference>
<dbReference type="PROSITE" id="PS50893">
    <property type="entry name" value="ABC_TRANSPORTER_2"/>
    <property type="match status" value="1"/>
</dbReference>
<accession>A0A2T0RED7</accession>
<protein>
    <submittedName>
        <fullName evidence="6">Carbohydrate ABC transporter ATP-binding protein (CUT1 family)</fullName>
    </submittedName>
</protein>
<gene>
    <name evidence="6" type="ORF">CLV78_12112</name>
</gene>
<dbReference type="Gene3D" id="3.40.50.300">
    <property type="entry name" value="P-loop containing nucleotide triphosphate hydrolases"/>
    <property type="match status" value="1"/>
</dbReference>
<keyword evidence="3" id="KW-0547">Nucleotide-binding</keyword>
<dbReference type="PANTHER" id="PTHR43875">
    <property type="entry name" value="MALTODEXTRIN IMPORT ATP-BINDING PROTEIN MSMX"/>
    <property type="match status" value="1"/>
</dbReference>
<dbReference type="InterPro" id="IPR013611">
    <property type="entry name" value="Transp-assoc_OB_typ2"/>
</dbReference>
<keyword evidence="7" id="KW-1185">Reference proteome</keyword>
<dbReference type="Pfam" id="PF00005">
    <property type="entry name" value="ABC_tran"/>
    <property type="match status" value="1"/>
</dbReference>
<dbReference type="GO" id="GO:0016887">
    <property type="term" value="F:ATP hydrolysis activity"/>
    <property type="evidence" value="ECO:0007669"/>
    <property type="project" value="InterPro"/>
</dbReference>
<dbReference type="InterPro" id="IPR027417">
    <property type="entry name" value="P-loop_NTPase"/>
</dbReference>
<dbReference type="Pfam" id="PF08402">
    <property type="entry name" value="TOBE_2"/>
    <property type="match status" value="1"/>
</dbReference>
<dbReference type="PANTHER" id="PTHR43875:SF10">
    <property type="entry name" value="BLL2173 PROTEIN"/>
    <property type="match status" value="1"/>
</dbReference>
<keyword evidence="2" id="KW-0813">Transport</keyword>
<evidence type="ECO:0000313" key="6">
    <source>
        <dbReference type="EMBL" id="PRY19523.1"/>
    </source>
</evidence>
<dbReference type="InterPro" id="IPR015855">
    <property type="entry name" value="ABC_transpr_MalK-like"/>
</dbReference>
<dbReference type="AlphaFoldDB" id="A0A2T0RED7"/>
<proteinExistence type="inferred from homology"/>
<evidence type="ECO:0000256" key="2">
    <source>
        <dbReference type="ARBA" id="ARBA00022448"/>
    </source>
</evidence>
<dbReference type="OrthoDB" id="9802264at2"/>
<name>A0A2T0RED7_9RHOB</name>
<sequence length="352" mass="38201">MATVKLRDVTKSFGSVDVIKGVSVDIEDGEFVILVGPSGCGKSTLLRMIAGLEEVTSGDVAIDNRRINHVPPKDRDIAMVFQNYALYPHMTVAENMGFALRLAKISKAEIRKQVEAAAEPLGLMEYLDRYPKELSGGQRQRVATGRAIVRNPKVFLFDEPLSNLDAALRVKMRSEIRDLQQRLSATSIYVTHDQIEAMTMADKIVVLRAGIVEQVGAPLELYDTPANTFVATFIGSPAMNMFTGDAADGTIRIFEDFAAPLPQGVAGESEMTMGLRPDAVIAAATPSEGAFPAKVVSLEATGSETMLFADKNGQEITIVTKERLSLKAGDDVWLTPDLTHGHFFGADGRRVN</sequence>
<comment type="caution">
    <text evidence="6">The sequence shown here is derived from an EMBL/GenBank/DDBJ whole genome shotgun (WGS) entry which is preliminary data.</text>
</comment>
<dbReference type="SUPFAM" id="SSF52540">
    <property type="entry name" value="P-loop containing nucleoside triphosphate hydrolases"/>
    <property type="match status" value="1"/>
</dbReference>
<dbReference type="GO" id="GO:0140359">
    <property type="term" value="F:ABC-type transporter activity"/>
    <property type="evidence" value="ECO:0007669"/>
    <property type="project" value="InterPro"/>
</dbReference>
<dbReference type="GO" id="GO:0055052">
    <property type="term" value="C:ATP-binding cassette (ABC) transporter complex, substrate-binding subunit-containing"/>
    <property type="evidence" value="ECO:0007669"/>
    <property type="project" value="TreeGrafter"/>
</dbReference>
<evidence type="ECO:0000259" key="5">
    <source>
        <dbReference type="PROSITE" id="PS50893"/>
    </source>
</evidence>
<dbReference type="FunFam" id="3.40.50.300:FF:000042">
    <property type="entry name" value="Maltose/maltodextrin ABC transporter, ATP-binding protein"/>
    <property type="match status" value="1"/>
</dbReference>
<dbReference type="SUPFAM" id="SSF50331">
    <property type="entry name" value="MOP-like"/>
    <property type="match status" value="1"/>
</dbReference>
<dbReference type="EMBL" id="PVTD01000021">
    <property type="protein sequence ID" value="PRY19523.1"/>
    <property type="molecule type" value="Genomic_DNA"/>
</dbReference>
<dbReference type="CDD" id="cd03301">
    <property type="entry name" value="ABC_MalK_N"/>
    <property type="match status" value="1"/>
</dbReference>
<evidence type="ECO:0000256" key="4">
    <source>
        <dbReference type="ARBA" id="ARBA00022840"/>
    </source>
</evidence>
<reference evidence="6 7" key="1">
    <citation type="submission" date="2018-03" db="EMBL/GenBank/DDBJ databases">
        <title>Genomic Encyclopedia of Archaeal and Bacterial Type Strains, Phase II (KMG-II): from individual species to whole genera.</title>
        <authorList>
            <person name="Goeker M."/>
        </authorList>
    </citation>
    <scope>NUCLEOTIDE SEQUENCE [LARGE SCALE GENOMIC DNA]</scope>
    <source>
        <strain evidence="6 7">DSM 29328</strain>
    </source>
</reference>
<dbReference type="InterPro" id="IPR003593">
    <property type="entry name" value="AAA+_ATPase"/>
</dbReference>
<organism evidence="6 7">
    <name type="scientific">Aliiruegeria haliotis</name>
    <dbReference type="NCBI Taxonomy" id="1280846"/>
    <lineage>
        <taxon>Bacteria</taxon>
        <taxon>Pseudomonadati</taxon>
        <taxon>Pseudomonadota</taxon>
        <taxon>Alphaproteobacteria</taxon>
        <taxon>Rhodobacterales</taxon>
        <taxon>Roseobacteraceae</taxon>
        <taxon>Aliiruegeria</taxon>
    </lineage>
</organism>
<dbReference type="SMART" id="SM00382">
    <property type="entry name" value="AAA"/>
    <property type="match status" value="1"/>
</dbReference>
<dbReference type="InterPro" id="IPR047641">
    <property type="entry name" value="ABC_transpr_MalK/UgpC-like"/>
</dbReference>
<evidence type="ECO:0000256" key="3">
    <source>
        <dbReference type="ARBA" id="ARBA00022741"/>
    </source>
</evidence>
<dbReference type="InterPro" id="IPR008995">
    <property type="entry name" value="Mo/tungstate-bd_C_term_dom"/>
</dbReference>
<keyword evidence="4 6" id="KW-0067">ATP-binding</keyword>
<dbReference type="Proteomes" id="UP000239480">
    <property type="component" value="Unassembled WGS sequence"/>
</dbReference>
<dbReference type="Gene3D" id="2.40.50.100">
    <property type="match status" value="1"/>
</dbReference>
<dbReference type="InterPro" id="IPR003439">
    <property type="entry name" value="ABC_transporter-like_ATP-bd"/>
</dbReference>
<dbReference type="RefSeq" id="WP_106208439.1">
    <property type="nucleotide sequence ID" value="NZ_PVTD01000021.1"/>
</dbReference>
<dbReference type="GO" id="GO:0008643">
    <property type="term" value="P:carbohydrate transport"/>
    <property type="evidence" value="ECO:0007669"/>
    <property type="project" value="InterPro"/>
</dbReference>
<dbReference type="Gene3D" id="2.40.50.140">
    <property type="entry name" value="Nucleic acid-binding proteins"/>
    <property type="match status" value="1"/>
</dbReference>
<feature type="domain" description="ABC transporter" evidence="5">
    <location>
        <begin position="4"/>
        <end position="234"/>
    </location>
</feature>
<dbReference type="NCBIfam" id="NF008653">
    <property type="entry name" value="PRK11650.1"/>
    <property type="match status" value="1"/>
</dbReference>